<evidence type="ECO:0000256" key="4">
    <source>
        <dbReference type="ARBA" id="ARBA00023204"/>
    </source>
</evidence>
<name>A0A3S4ALP4_9PEZI</name>
<dbReference type="Gene3D" id="2.170.210.10">
    <property type="entry name" value="DNA double-strand break repair and VJ recombination XRCC4, N-terminal"/>
    <property type="match status" value="1"/>
</dbReference>
<keyword evidence="4" id="KW-0234">DNA repair</keyword>
<evidence type="ECO:0000256" key="2">
    <source>
        <dbReference type="ARBA" id="ARBA00022763"/>
    </source>
</evidence>
<feature type="compositionally biased region" description="Basic and acidic residues" evidence="8">
    <location>
        <begin position="274"/>
        <end position="295"/>
    </location>
</feature>
<accession>A0A3S4ALP4</accession>
<dbReference type="Pfam" id="PF21928">
    <property type="entry name" value="XLF_CC"/>
    <property type="match status" value="1"/>
</dbReference>
<dbReference type="CDD" id="cd22285">
    <property type="entry name" value="HD_XLF_N"/>
    <property type="match status" value="1"/>
</dbReference>
<evidence type="ECO:0000256" key="1">
    <source>
        <dbReference type="ARBA" id="ARBA00004123"/>
    </source>
</evidence>
<evidence type="ECO:0000256" key="5">
    <source>
        <dbReference type="ARBA" id="ARBA00023242"/>
    </source>
</evidence>
<dbReference type="GO" id="GO:0045027">
    <property type="term" value="F:DNA end binding"/>
    <property type="evidence" value="ECO:0007669"/>
    <property type="project" value="TreeGrafter"/>
</dbReference>
<dbReference type="Proteomes" id="UP000289323">
    <property type="component" value="Unassembled WGS sequence"/>
</dbReference>
<evidence type="ECO:0000313" key="11">
    <source>
        <dbReference type="EMBL" id="SPQ17654.1"/>
    </source>
</evidence>
<keyword evidence="5" id="KW-0539">Nucleus</keyword>
<dbReference type="PANTHER" id="PTHR32235:SF1">
    <property type="entry name" value="NON-HOMOLOGOUS END-JOINING FACTOR 1"/>
    <property type="match status" value="1"/>
</dbReference>
<evidence type="ECO:0000259" key="9">
    <source>
        <dbReference type="Pfam" id="PF09302"/>
    </source>
</evidence>
<evidence type="ECO:0000256" key="7">
    <source>
        <dbReference type="ARBA" id="ARBA00044529"/>
    </source>
</evidence>
<organism evidence="11 12">
    <name type="scientific">Thermothielavioides terrestris</name>
    <dbReference type="NCBI Taxonomy" id="2587410"/>
    <lineage>
        <taxon>Eukaryota</taxon>
        <taxon>Fungi</taxon>
        <taxon>Dikarya</taxon>
        <taxon>Ascomycota</taxon>
        <taxon>Pezizomycotina</taxon>
        <taxon>Sordariomycetes</taxon>
        <taxon>Sordariomycetidae</taxon>
        <taxon>Sordariales</taxon>
        <taxon>Chaetomiaceae</taxon>
        <taxon>Thermothielavioides</taxon>
    </lineage>
</organism>
<dbReference type="GO" id="GO:0006303">
    <property type="term" value="P:double-strand break repair via nonhomologous end joining"/>
    <property type="evidence" value="ECO:0007669"/>
    <property type="project" value="TreeGrafter"/>
</dbReference>
<dbReference type="PANTHER" id="PTHR32235">
    <property type="entry name" value="NON-HOMOLOGOUS END-JOINING FACTOR 1"/>
    <property type="match status" value="1"/>
</dbReference>
<dbReference type="InterPro" id="IPR053829">
    <property type="entry name" value="XLF-like_CC"/>
</dbReference>
<dbReference type="EMBL" id="OUUZ01000001">
    <property type="protein sequence ID" value="SPQ17654.1"/>
    <property type="molecule type" value="Genomic_DNA"/>
</dbReference>
<keyword evidence="3" id="KW-0238">DNA-binding</keyword>
<feature type="domain" description="XLF-like coiled-coil region" evidence="10">
    <location>
        <begin position="130"/>
        <end position="182"/>
    </location>
</feature>
<proteinExistence type="inferred from homology"/>
<feature type="domain" description="XLF-like N-terminal" evidence="9">
    <location>
        <begin position="6"/>
        <end position="128"/>
    </location>
</feature>
<evidence type="ECO:0000256" key="6">
    <source>
        <dbReference type="ARBA" id="ARBA00025747"/>
    </source>
</evidence>
<protein>
    <recommendedName>
        <fullName evidence="7">Non-homologous end-joining factor 1</fullName>
    </recommendedName>
</protein>
<dbReference type="Pfam" id="PF09302">
    <property type="entry name" value="XLF"/>
    <property type="match status" value="1"/>
</dbReference>
<evidence type="ECO:0000256" key="3">
    <source>
        <dbReference type="ARBA" id="ARBA00023125"/>
    </source>
</evidence>
<feature type="compositionally biased region" description="Acidic residues" evidence="8">
    <location>
        <begin position="325"/>
        <end position="334"/>
    </location>
</feature>
<comment type="similarity">
    <text evidence="6">Belongs to the XRCC4-XLF family. XLF subfamily.</text>
</comment>
<evidence type="ECO:0000313" key="12">
    <source>
        <dbReference type="Proteomes" id="UP000289323"/>
    </source>
</evidence>
<evidence type="ECO:0000259" key="10">
    <source>
        <dbReference type="Pfam" id="PF21928"/>
    </source>
</evidence>
<comment type="subcellular location">
    <subcellularLocation>
        <location evidence="1">Nucleus</location>
    </subcellularLocation>
</comment>
<gene>
    <name evidence="11" type="ORF">TT172_LOCUS73</name>
</gene>
<feature type="compositionally biased region" description="Low complexity" evidence="8">
    <location>
        <begin position="432"/>
        <end position="449"/>
    </location>
</feature>
<reference evidence="11 12" key="1">
    <citation type="submission" date="2018-04" db="EMBL/GenBank/DDBJ databases">
        <authorList>
            <person name="Huttner S."/>
            <person name="Dainat J."/>
        </authorList>
    </citation>
    <scope>NUCLEOTIDE SEQUENCE [LARGE SCALE GENOMIC DNA]</scope>
</reference>
<evidence type="ECO:0000256" key="8">
    <source>
        <dbReference type="SAM" id="MobiDB-lite"/>
    </source>
</evidence>
<sequence length="530" mass="56869">MSGHPSWRLLPASAPGIPALLVSTAFAADSYSVHLSDLANLWVERMDRRPIIMRGMVEDTSIDPSDGPDQIRKMLELLRAAFDSSDPEHGNTSLTLARGEDGDSLTVQVTCLLPKPLKPFRWPLHLKKCPQSTVASELVLPMIQAHEARTGEIAELIALLREKDAVITRLIDKLEATGTGLEHVFNALSGKRRVTRATAEGKVKGLAVFSESEFRSKATDLRPVAQASDVSALLRSVFGGAGLQYKSDVDLEASTELDNWWTKLAKGQTIALSERAEKKETQKPSRSQEQEPEPRNEEEDDFQVQATPPGVRSARKRDSASRAADDDETSDGEDAATTTAAPAPPPGARAAGSRLGAIGKNKKPSPSPPPPKASQRSSTTETIPADNNSETASEPDVSDSQPASPRPPPKPAARRGGLGLIGGKPKQERPAARSPSPAAPPAASTEESSQLPRRHKLGMIGKKAPSPSPEASAASGSDHARGRSKTPAAEAKKDQIRETSRERADRKRAELQKEIEKRAAAGPAKKKRKF</sequence>
<feature type="compositionally biased region" description="Low complexity" evidence="8">
    <location>
        <begin position="348"/>
        <end position="357"/>
    </location>
</feature>
<dbReference type="GO" id="GO:0032807">
    <property type="term" value="C:DNA ligase IV complex"/>
    <property type="evidence" value="ECO:0007669"/>
    <property type="project" value="TreeGrafter"/>
</dbReference>
<feature type="region of interest" description="Disordered" evidence="8">
    <location>
        <begin position="273"/>
        <end position="530"/>
    </location>
</feature>
<dbReference type="InterPro" id="IPR015381">
    <property type="entry name" value="XLF-like_N"/>
</dbReference>
<dbReference type="AlphaFoldDB" id="A0A3S4ALP4"/>
<feature type="compositionally biased region" description="Polar residues" evidence="8">
    <location>
        <begin position="374"/>
        <end position="392"/>
    </location>
</feature>
<keyword evidence="2" id="KW-0227">DNA damage</keyword>
<feature type="compositionally biased region" description="Basic and acidic residues" evidence="8">
    <location>
        <begin position="490"/>
        <end position="519"/>
    </location>
</feature>
<dbReference type="InterPro" id="IPR052287">
    <property type="entry name" value="NHEJ_factor"/>
</dbReference>
<dbReference type="InterPro" id="IPR038051">
    <property type="entry name" value="XRCC4-like_N_sf"/>
</dbReference>